<evidence type="ECO:0000313" key="2">
    <source>
        <dbReference type="EMBL" id="MCJ1962043.1"/>
    </source>
</evidence>
<comment type="similarity">
    <text evidence="1">Belongs to the HyuE racemase family.</text>
</comment>
<reference evidence="2" key="1">
    <citation type="submission" date="2022-03" db="EMBL/GenBank/DDBJ databases">
        <title>Identification of a novel bacterium isolated from mangrove sediments.</title>
        <authorList>
            <person name="Pan X."/>
        </authorList>
    </citation>
    <scope>NUCLEOTIDE SEQUENCE</scope>
    <source>
        <strain evidence="2">B2637</strain>
    </source>
</reference>
<dbReference type="Pfam" id="PF01177">
    <property type="entry name" value="Asp_Glu_race"/>
    <property type="match status" value="1"/>
</dbReference>
<proteinExistence type="inferred from homology"/>
<keyword evidence="3" id="KW-1185">Reference proteome</keyword>
<dbReference type="Gene3D" id="3.40.50.12500">
    <property type="match status" value="1"/>
</dbReference>
<sequence>MRLALIGTPRSLGAVRPELGALLPEDVERIAFPSRVGVFPSDPAARDMQAIGHFEAGLTAVEAGADALVLDTLGDYGLAALRAGAGVPVVGAGEAGMARAATLERFAIVTVWPASMNFIPCDLLRLYGHAGACTGIYNVGEEADLADLSGPGGYLGRIGEGAGDILARVRSTMARAVTDGAEAILLGCTCMSPIAARLAEGAPVPVINPLAEAARRAVDAAREGTPCPAQTARLPAVRAMVDALADLPEEACPVCVLSERL</sequence>
<protein>
    <submittedName>
        <fullName evidence="2">Aspartate/glutamate racemase family protein</fullName>
    </submittedName>
</protein>
<organism evidence="2 3">
    <name type="scientific">Novosphingobium mangrovi</name>
    <name type="common">ex Hu et al. 2023</name>
    <dbReference type="NCBI Taxonomy" id="2930094"/>
    <lineage>
        <taxon>Bacteria</taxon>
        <taxon>Pseudomonadati</taxon>
        <taxon>Pseudomonadota</taxon>
        <taxon>Alphaproteobacteria</taxon>
        <taxon>Sphingomonadales</taxon>
        <taxon>Sphingomonadaceae</taxon>
        <taxon>Novosphingobium</taxon>
    </lineage>
</organism>
<gene>
    <name evidence="2" type="ORF">MTR65_15210</name>
</gene>
<comment type="caution">
    <text evidence="2">The sequence shown here is derived from an EMBL/GenBank/DDBJ whole genome shotgun (WGS) entry which is preliminary data.</text>
</comment>
<name>A0ABT0AFR5_9SPHN</name>
<dbReference type="EMBL" id="JALHAT010000031">
    <property type="protein sequence ID" value="MCJ1962043.1"/>
    <property type="molecule type" value="Genomic_DNA"/>
</dbReference>
<dbReference type="Proteomes" id="UP001162802">
    <property type="component" value="Unassembled WGS sequence"/>
</dbReference>
<evidence type="ECO:0000256" key="1">
    <source>
        <dbReference type="ARBA" id="ARBA00038414"/>
    </source>
</evidence>
<dbReference type="InterPro" id="IPR053714">
    <property type="entry name" value="Iso_Racemase_Enz_sf"/>
</dbReference>
<dbReference type="InterPro" id="IPR015942">
    <property type="entry name" value="Asp/Glu/hydantoin_racemase"/>
</dbReference>
<evidence type="ECO:0000313" key="3">
    <source>
        <dbReference type="Proteomes" id="UP001162802"/>
    </source>
</evidence>
<dbReference type="RefSeq" id="WP_243801661.1">
    <property type="nucleotide sequence ID" value="NZ_JALHAT010000031.1"/>
</dbReference>
<accession>A0ABT0AFR5</accession>